<keyword evidence="3" id="KW-1185">Reference proteome</keyword>
<protein>
    <submittedName>
        <fullName evidence="2">Uncharacterized protein</fullName>
    </submittedName>
</protein>
<reference evidence="2 3" key="1">
    <citation type="submission" date="2019-05" db="EMBL/GenBank/DDBJ databases">
        <title>Another draft genome of Portunus trituberculatus and its Hox gene families provides insights of decapod evolution.</title>
        <authorList>
            <person name="Jeong J.-H."/>
            <person name="Song I."/>
            <person name="Kim S."/>
            <person name="Choi T."/>
            <person name="Kim D."/>
            <person name="Ryu S."/>
            <person name="Kim W."/>
        </authorList>
    </citation>
    <scope>NUCLEOTIDE SEQUENCE [LARGE SCALE GENOMIC DNA]</scope>
    <source>
        <tissue evidence="2">Muscle</tissue>
    </source>
</reference>
<comment type="caution">
    <text evidence="2">The sequence shown here is derived from an EMBL/GenBank/DDBJ whole genome shotgun (WGS) entry which is preliminary data.</text>
</comment>
<accession>A0A5B7GV52</accession>
<dbReference type="AlphaFoldDB" id="A0A5B7GV52"/>
<dbReference type="EMBL" id="VSRR010018589">
    <property type="protein sequence ID" value="MPC61496.1"/>
    <property type="molecule type" value="Genomic_DNA"/>
</dbReference>
<gene>
    <name evidence="2" type="ORF">E2C01_055569</name>
</gene>
<organism evidence="2 3">
    <name type="scientific">Portunus trituberculatus</name>
    <name type="common">Swimming crab</name>
    <name type="synonym">Neptunus trituberculatus</name>
    <dbReference type="NCBI Taxonomy" id="210409"/>
    <lineage>
        <taxon>Eukaryota</taxon>
        <taxon>Metazoa</taxon>
        <taxon>Ecdysozoa</taxon>
        <taxon>Arthropoda</taxon>
        <taxon>Crustacea</taxon>
        <taxon>Multicrustacea</taxon>
        <taxon>Malacostraca</taxon>
        <taxon>Eumalacostraca</taxon>
        <taxon>Eucarida</taxon>
        <taxon>Decapoda</taxon>
        <taxon>Pleocyemata</taxon>
        <taxon>Brachyura</taxon>
        <taxon>Eubrachyura</taxon>
        <taxon>Portunoidea</taxon>
        <taxon>Portunidae</taxon>
        <taxon>Portuninae</taxon>
        <taxon>Portunus</taxon>
    </lineage>
</organism>
<evidence type="ECO:0000313" key="2">
    <source>
        <dbReference type="EMBL" id="MPC61496.1"/>
    </source>
</evidence>
<proteinExistence type="predicted"/>
<evidence type="ECO:0000313" key="3">
    <source>
        <dbReference type="Proteomes" id="UP000324222"/>
    </source>
</evidence>
<sequence>MPSGHPLPHSVWGHVDPGESEPGSLPLIQEASFEAGPPALVPGGSGVGQDLLPPMPVDPPPFLQPGPVRMMRSQVRAYLYLPSPEASSLCQLMGVERVQGSVYPASSHLLSHGHLWLRLSVRKPSAGL</sequence>
<name>A0A5B7GV52_PORTR</name>
<dbReference type="Proteomes" id="UP000324222">
    <property type="component" value="Unassembled WGS sequence"/>
</dbReference>
<feature type="region of interest" description="Disordered" evidence="1">
    <location>
        <begin position="1"/>
        <end position="60"/>
    </location>
</feature>
<evidence type="ECO:0000256" key="1">
    <source>
        <dbReference type="SAM" id="MobiDB-lite"/>
    </source>
</evidence>